<comment type="function">
    <text evidence="3 6">Allows the formation of correctly charged Asn-tRNA(Asn) or Gln-tRNA(Gln) through the transamidation of misacylated Asp-tRNA(Asn) or Glu-tRNA(Gln) in organisms which lack either or both of asparaginyl-tRNA or glutaminyl-tRNA synthetases. The reaction takes place in the presence of glutamine and ATP through an activated phospho-Asp-tRNA(Asn) or phospho-Glu-tRNA(Gln).</text>
</comment>
<dbReference type="EC" id="6.3.5.-" evidence="6"/>
<organism evidence="8 9">
    <name type="scientific">Pseudogracilibacillus auburnensis</name>
    <dbReference type="NCBI Taxonomy" id="1494959"/>
    <lineage>
        <taxon>Bacteria</taxon>
        <taxon>Bacillati</taxon>
        <taxon>Bacillota</taxon>
        <taxon>Bacilli</taxon>
        <taxon>Bacillales</taxon>
        <taxon>Bacillaceae</taxon>
        <taxon>Pseudogracilibacillus</taxon>
    </lineage>
</organism>
<dbReference type="InterPro" id="IPR003837">
    <property type="entry name" value="GatC"/>
</dbReference>
<keyword evidence="6" id="KW-0547">Nucleotide-binding</keyword>
<dbReference type="EMBL" id="QJJQ01000001">
    <property type="protein sequence ID" value="PXW90633.1"/>
    <property type="molecule type" value="Genomic_DNA"/>
</dbReference>
<gene>
    <name evidence="6" type="primary">gatC</name>
    <name evidence="8" type="ORF">DFR56_101547</name>
</gene>
<dbReference type="RefSeq" id="WP_110393876.1">
    <property type="nucleotide sequence ID" value="NZ_JADIJL010000001.1"/>
</dbReference>
<dbReference type="GO" id="GO:0050566">
    <property type="term" value="F:asparaginyl-tRNA synthase (glutamine-hydrolyzing) activity"/>
    <property type="evidence" value="ECO:0007669"/>
    <property type="project" value="RHEA"/>
</dbReference>
<evidence type="ECO:0000256" key="1">
    <source>
        <dbReference type="ARBA" id="ARBA00010757"/>
    </source>
</evidence>
<keyword evidence="8" id="KW-0808">Transferase</keyword>
<evidence type="ECO:0000256" key="7">
    <source>
        <dbReference type="SAM" id="MobiDB-lite"/>
    </source>
</evidence>
<feature type="compositionally biased region" description="Basic and acidic residues" evidence="7">
    <location>
        <begin position="77"/>
        <end position="88"/>
    </location>
</feature>
<comment type="similarity">
    <text evidence="1 6">Belongs to the GatC family.</text>
</comment>
<evidence type="ECO:0000256" key="4">
    <source>
        <dbReference type="ARBA" id="ARBA00047380"/>
    </source>
</evidence>
<dbReference type="GO" id="GO:0005524">
    <property type="term" value="F:ATP binding"/>
    <property type="evidence" value="ECO:0007669"/>
    <property type="project" value="UniProtKB-KW"/>
</dbReference>
<dbReference type="HAMAP" id="MF_00122">
    <property type="entry name" value="GatC"/>
    <property type="match status" value="1"/>
</dbReference>
<dbReference type="SUPFAM" id="SSF141000">
    <property type="entry name" value="Glu-tRNAGln amidotransferase C subunit"/>
    <property type="match status" value="1"/>
</dbReference>
<keyword evidence="6" id="KW-0648">Protein biosynthesis</keyword>
<dbReference type="PANTHER" id="PTHR15004:SF0">
    <property type="entry name" value="GLUTAMYL-TRNA(GLN) AMIDOTRANSFERASE SUBUNIT C, MITOCHONDRIAL"/>
    <property type="match status" value="1"/>
</dbReference>
<evidence type="ECO:0000256" key="2">
    <source>
        <dbReference type="ARBA" id="ARBA00011123"/>
    </source>
</evidence>
<comment type="caution">
    <text evidence="8">The sequence shown here is derived from an EMBL/GenBank/DDBJ whole genome shotgun (WGS) entry which is preliminary data.</text>
</comment>
<keyword evidence="9" id="KW-1185">Reference proteome</keyword>
<dbReference type="GO" id="GO:0016740">
    <property type="term" value="F:transferase activity"/>
    <property type="evidence" value="ECO:0007669"/>
    <property type="project" value="UniProtKB-KW"/>
</dbReference>
<accession>A0A2V3W8D2</accession>
<keyword evidence="6" id="KW-0436">Ligase</keyword>
<dbReference type="GO" id="GO:0050567">
    <property type="term" value="F:glutaminyl-tRNA synthase (glutamine-hydrolyzing) activity"/>
    <property type="evidence" value="ECO:0007669"/>
    <property type="project" value="UniProtKB-UniRule"/>
</dbReference>
<protein>
    <recommendedName>
        <fullName evidence="6">Aspartyl/glutamyl-tRNA(Asn/Gln) amidotransferase subunit C</fullName>
        <shortName evidence="6">Asp/Glu-ADT subunit C</shortName>
        <ecNumber evidence="6">6.3.5.-</ecNumber>
    </recommendedName>
</protein>
<evidence type="ECO:0000313" key="9">
    <source>
        <dbReference type="Proteomes" id="UP000247978"/>
    </source>
</evidence>
<dbReference type="Gene3D" id="1.10.20.60">
    <property type="entry name" value="Glu-tRNAGln amidotransferase C subunit, N-terminal domain"/>
    <property type="match status" value="1"/>
</dbReference>
<comment type="catalytic activity">
    <reaction evidence="5 6">
        <text>L-glutamyl-tRNA(Gln) + L-glutamine + ATP + H2O = L-glutaminyl-tRNA(Gln) + L-glutamate + ADP + phosphate + H(+)</text>
        <dbReference type="Rhea" id="RHEA:17521"/>
        <dbReference type="Rhea" id="RHEA-COMP:9681"/>
        <dbReference type="Rhea" id="RHEA-COMP:9684"/>
        <dbReference type="ChEBI" id="CHEBI:15377"/>
        <dbReference type="ChEBI" id="CHEBI:15378"/>
        <dbReference type="ChEBI" id="CHEBI:29985"/>
        <dbReference type="ChEBI" id="CHEBI:30616"/>
        <dbReference type="ChEBI" id="CHEBI:43474"/>
        <dbReference type="ChEBI" id="CHEBI:58359"/>
        <dbReference type="ChEBI" id="CHEBI:78520"/>
        <dbReference type="ChEBI" id="CHEBI:78521"/>
        <dbReference type="ChEBI" id="CHEBI:456216"/>
    </reaction>
</comment>
<dbReference type="GO" id="GO:0006412">
    <property type="term" value="P:translation"/>
    <property type="evidence" value="ECO:0007669"/>
    <property type="project" value="UniProtKB-UniRule"/>
</dbReference>
<dbReference type="PANTHER" id="PTHR15004">
    <property type="entry name" value="GLUTAMYL-TRNA(GLN) AMIDOTRANSFERASE SUBUNIT C, MITOCHONDRIAL"/>
    <property type="match status" value="1"/>
</dbReference>
<dbReference type="OrthoDB" id="9813938at2"/>
<dbReference type="Proteomes" id="UP000247978">
    <property type="component" value="Unassembled WGS sequence"/>
</dbReference>
<proteinExistence type="inferred from homology"/>
<comment type="subunit">
    <text evidence="2 6">Heterotrimer of A, B and C subunits.</text>
</comment>
<dbReference type="GO" id="GO:0070681">
    <property type="term" value="P:glutaminyl-tRNAGln biosynthesis via transamidation"/>
    <property type="evidence" value="ECO:0007669"/>
    <property type="project" value="TreeGrafter"/>
</dbReference>
<reference evidence="8 9" key="1">
    <citation type="submission" date="2018-05" db="EMBL/GenBank/DDBJ databases">
        <title>Genomic Encyclopedia of Type Strains, Phase IV (KMG-IV): sequencing the most valuable type-strain genomes for metagenomic binning, comparative biology and taxonomic classification.</title>
        <authorList>
            <person name="Goeker M."/>
        </authorList>
    </citation>
    <scope>NUCLEOTIDE SEQUENCE [LARGE SCALE GENOMIC DNA]</scope>
    <source>
        <strain evidence="8 9">DSM 28556</strain>
    </source>
</reference>
<evidence type="ECO:0000313" key="8">
    <source>
        <dbReference type="EMBL" id="PXW90633.1"/>
    </source>
</evidence>
<keyword evidence="6" id="KW-0067">ATP-binding</keyword>
<dbReference type="Pfam" id="PF02686">
    <property type="entry name" value="GatC"/>
    <property type="match status" value="1"/>
</dbReference>
<dbReference type="InterPro" id="IPR036113">
    <property type="entry name" value="Asp/Glu-ADT_sf_sub_c"/>
</dbReference>
<evidence type="ECO:0000256" key="3">
    <source>
        <dbReference type="ARBA" id="ARBA00024799"/>
    </source>
</evidence>
<sequence length="96" mass="10991">MATISKEDIIRTADLARLVLTDEEAQMYSEQLSEILTFTEKINEINTDDVTPTTNGNQITNVLRKDKPVQWEKQDEALENAPEHEDNQFKVPAIMD</sequence>
<comment type="catalytic activity">
    <reaction evidence="4 6">
        <text>L-aspartyl-tRNA(Asn) + L-glutamine + ATP + H2O = L-asparaginyl-tRNA(Asn) + L-glutamate + ADP + phosphate + 2 H(+)</text>
        <dbReference type="Rhea" id="RHEA:14513"/>
        <dbReference type="Rhea" id="RHEA-COMP:9674"/>
        <dbReference type="Rhea" id="RHEA-COMP:9677"/>
        <dbReference type="ChEBI" id="CHEBI:15377"/>
        <dbReference type="ChEBI" id="CHEBI:15378"/>
        <dbReference type="ChEBI" id="CHEBI:29985"/>
        <dbReference type="ChEBI" id="CHEBI:30616"/>
        <dbReference type="ChEBI" id="CHEBI:43474"/>
        <dbReference type="ChEBI" id="CHEBI:58359"/>
        <dbReference type="ChEBI" id="CHEBI:78515"/>
        <dbReference type="ChEBI" id="CHEBI:78516"/>
        <dbReference type="ChEBI" id="CHEBI:456216"/>
    </reaction>
</comment>
<dbReference type="GO" id="GO:0006450">
    <property type="term" value="P:regulation of translational fidelity"/>
    <property type="evidence" value="ECO:0007669"/>
    <property type="project" value="InterPro"/>
</dbReference>
<dbReference type="AlphaFoldDB" id="A0A2V3W8D2"/>
<feature type="region of interest" description="Disordered" evidence="7">
    <location>
        <begin position="77"/>
        <end position="96"/>
    </location>
</feature>
<name>A0A2V3W8D2_9BACI</name>
<evidence type="ECO:0000256" key="6">
    <source>
        <dbReference type="HAMAP-Rule" id="MF_00122"/>
    </source>
</evidence>
<evidence type="ECO:0000256" key="5">
    <source>
        <dbReference type="ARBA" id="ARBA00047913"/>
    </source>
</evidence>
<dbReference type="NCBIfam" id="TIGR00135">
    <property type="entry name" value="gatC"/>
    <property type="match status" value="1"/>
</dbReference>